<evidence type="ECO:0000313" key="2">
    <source>
        <dbReference type="EMBL" id="MUM77637.1"/>
    </source>
</evidence>
<proteinExistence type="predicted"/>
<reference evidence="2 3" key="1">
    <citation type="submission" date="2019-11" db="EMBL/GenBank/DDBJ databases">
        <title>Pseudodesulfovibrio alkaliphilus, sp. nov., an alkaliphilic sulfate-reducing bacteria from mud volcano of Taman peninsula, Russia.</title>
        <authorList>
            <person name="Frolova A."/>
            <person name="Merkel A.Y."/>
            <person name="Slobodkin A.I."/>
        </authorList>
    </citation>
    <scope>NUCLEOTIDE SEQUENCE [LARGE SCALE GENOMIC DNA]</scope>
    <source>
        <strain evidence="2 3">F-1</strain>
    </source>
</reference>
<evidence type="ECO:0000313" key="3">
    <source>
        <dbReference type="Proteomes" id="UP000461162"/>
    </source>
</evidence>
<name>A0A7K1KNL6_9BACT</name>
<keyword evidence="1" id="KW-0812">Transmembrane</keyword>
<dbReference type="Proteomes" id="UP000461162">
    <property type="component" value="Unassembled WGS sequence"/>
</dbReference>
<feature type="transmembrane region" description="Helical" evidence="1">
    <location>
        <begin position="12"/>
        <end position="41"/>
    </location>
</feature>
<comment type="caution">
    <text evidence="2">The sequence shown here is derived from an EMBL/GenBank/DDBJ whole genome shotgun (WGS) entry which is preliminary data.</text>
</comment>
<sequence length="76" mass="8146">MPAAEAWFSDPVFWIAALPALAVSGLLVQMVASLFTCCATFRLRGRTVRLRWWMIPVAAAASIALWGVAAVLAVQG</sequence>
<evidence type="ECO:0000256" key="1">
    <source>
        <dbReference type="SAM" id="Phobius"/>
    </source>
</evidence>
<organism evidence="2 3">
    <name type="scientific">Pseudodesulfovibrio alkaliphilus</name>
    <dbReference type="NCBI Taxonomy" id="2661613"/>
    <lineage>
        <taxon>Bacteria</taxon>
        <taxon>Pseudomonadati</taxon>
        <taxon>Thermodesulfobacteriota</taxon>
        <taxon>Desulfovibrionia</taxon>
        <taxon>Desulfovibrionales</taxon>
        <taxon>Desulfovibrionaceae</taxon>
    </lineage>
</organism>
<dbReference type="AlphaFoldDB" id="A0A7K1KNL6"/>
<keyword evidence="1" id="KW-0472">Membrane</keyword>
<keyword evidence="3" id="KW-1185">Reference proteome</keyword>
<gene>
    <name evidence="2" type="ORF">GKC30_08330</name>
</gene>
<accession>A0A7K1KNL6</accession>
<feature type="transmembrane region" description="Helical" evidence="1">
    <location>
        <begin position="53"/>
        <end position="74"/>
    </location>
</feature>
<dbReference type="EMBL" id="WODC01000004">
    <property type="protein sequence ID" value="MUM77637.1"/>
    <property type="molecule type" value="Genomic_DNA"/>
</dbReference>
<protein>
    <submittedName>
        <fullName evidence="2">Competence protein ComEC</fullName>
    </submittedName>
</protein>
<keyword evidence="1" id="KW-1133">Transmembrane helix</keyword>